<dbReference type="EMBL" id="FWFV01000001">
    <property type="protein sequence ID" value="SLN17100.1"/>
    <property type="molecule type" value="Genomic_DNA"/>
</dbReference>
<dbReference type="PANTHER" id="PTHR37423:SF2">
    <property type="entry name" value="MEMBRANE-BOUND LYTIC MUREIN TRANSGLYCOSYLASE C"/>
    <property type="match status" value="1"/>
</dbReference>
<dbReference type="CDD" id="cd13399">
    <property type="entry name" value="Slt35-like"/>
    <property type="match status" value="1"/>
</dbReference>
<evidence type="ECO:0000256" key="1">
    <source>
        <dbReference type="ARBA" id="ARBA00007734"/>
    </source>
</evidence>
<dbReference type="AlphaFoldDB" id="A0A1Y5RIB1"/>
<dbReference type="PANTHER" id="PTHR37423">
    <property type="entry name" value="SOLUBLE LYTIC MUREIN TRANSGLYCOSYLASE-RELATED"/>
    <property type="match status" value="1"/>
</dbReference>
<evidence type="ECO:0000259" key="4">
    <source>
        <dbReference type="Pfam" id="PF01464"/>
    </source>
</evidence>
<feature type="chain" id="PRO_5011002163" evidence="3">
    <location>
        <begin position="18"/>
        <end position="293"/>
    </location>
</feature>
<dbReference type="Gene3D" id="1.10.530.10">
    <property type="match status" value="1"/>
</dbReference>
<dbReference type="InterPro" id="IPR023346">
    <property type="entry name" value="Lysozyme-like_dom_sf"/>
</dbReference>
<name>A0A1Y5RIB1_9RHOB</name>
<evidence type="ECO:0000313" key="5">
    <source>
        <dbReference type="EMBL" id="SLN17100.1"/>
    </source>
</evidence>
<sequence length="293" mass="32098">MRRLICLLVCLASVAQAAERPRARPDDQRCREDGTACIQLASYTTDVCHEIARAADRARIDQGFFARLLWQESLFDAAAVSPAGAQGIAQFMPTTAALRGLADPFNPAEAIYASAGYLADLSSELGNPGLAAAAYNAGEARTRDFIDRDRILPAETRAYVQIITGHSPRAWRDNPPEKVDYALAPDTPFEEACRAQAASRTFKTFSPPPLQWGVVVAAGRLRATVEKFVDRVRRENQGIIGDRRIEIVQDTMPGFGTRAILTAKIAVDDADEARSLCRDLQRNESFCRVSSPD</sequence>
<protein>
    <submittedName>
        <fullName evidence="5">Membrane-bound lytic transglycosylase F</fullName>
    </submittedName>
</protein>
<dbReference type="RefSeq" id="WP_085852484.1">
    <property type="nucleotide sequence ID" value="NZ_FOPF01000001.1"/>
</dbReference>
<keyword evidence="3" id="KW-0732">Signal</keyword>
<dbReference type="SUPFAM" id="SSF53955">
    <property type="entry name" value="Lysozyme-like"/>
    <property type="match status" value="1"/>
</dbReference>
<dbReference type="InterPro" id="IPR008258">
    <property type="entry name" value="Transglycosylase_SLT_dom_1"/>
</dbReference>
<evidence type="ECO:0000256" key="2">
    <source>
        <dbReference type="ARBA" id="ARBA00009387"/>
    </source>
</evidence>
<feature type="signal peptide" evidence="3">
    <location>
        <begin position="1"/>
        <end position="17"/>
    </location>
</feature>
<keyword evidence="6" id="KW-1185">Reference proteome</keyword>
<gene>
    <name evidence="5" type="ORF">PAM7066_00460</name>
</gene>
<evidence type="ECO:0000256" key="3">
    <source>
        <dbReference type="SAM" id="SignalP"/>
    </source>
</evidence>
<comment type="similarity">
    <text evidence="2">Belongs to the virb1 family.</text>
</comment>
<dbReference type="Proteomes" id="UP000193870">
    <property type="component" value="Unassembled WGS sequence"/>
</dbReference>
<feature type="domain" description="Transglycosylase SLT" evidence="4">
    <location>
        <begin position="51"/>
        <end position="150"/>
    </location>
</feature>
<dbReference type="OrthoDB" id="9815002at2"/>
<accession>A0A1Y5RIB1</accession>
<proteinExistence type="inferred from homology"/>
<reference evidence="5 6" key="1">
    <citation type="submission" date="2017-03" db="EMBL/GenBank/DDBJ databases">
        <authorList>
            <person name="Afonso C.L."/>
            <person name="Miller P.J."/>
            <person name="Scott M.A."/>
            <person name="Spackman E."/>
            <person name="Goraichik I."/>
            <person name="Dimitrov K.M."/>
            <person name="Suarez D.L."/>
            <person name="Swayne D.E."/>
        </authorList>
    </citation>
    <scope>NUCLEOTIDE SEQUENCE [LARGE SCALE GENOMIC DNA]</scope>
    <source>
        <strain evidence="5 6">CECT 7066</strain>
    </source>
</reference>
<evidence type="ECO:0000313" key="6">
    <source>
        <dbReference type="Proteomes" id="UP000193870"/>
    </source>
</evidence>
<organism evidence="5 6">
    <name type="scientific">Palleronia marisminoris</name>
    <dbReference type="NCBI Taxonomy" id="315423"/>
    <lineage>
        <taxon>Bacteria</taxon>
        <taxon>Pseudomonadati</taxon>
        <taxon>Pseudomonadota</taxon>
        <taxon>Alphaproteobacteria</taxon>
        <taxon>Rhodobacterales</taxon>
        <taxon>Roseobacteraceae</taxon>
        <taxon>Palleronia</taxon>
    </lineage>
</organism>
<dbReference type="STRING" id="315423.SAMN04488020_101460"/>
<comment type="similarity">
    <text evidence="1">Belongs to the transglycosylase Slt family.</text>
</comment>
<dbReference type="Pfam" id="PF01464">
    <property type="entry name" value="SLT"/>
    <property type="match status" value="1"/>
</dbReference>